<gene>
    <name evidence="2" type="ORF">HELGO_WM31275</name>
</gene>
<evidence type="ECO:0000256" key="1">
    <source>
        <dbReference type="SAM" id="Phobius"/>
    </source>
</evidence>
<accession>A0A6S6SDD0</accession>
<organism evidence="2">
    <name type="scientific">uncultured Thiotrichaceae bacterium</name>
    <dbReference type="NCBI Taxonomy" id="298394"/>
    <lineage>
        <taxon>Bacteria</taxon>
        <taxon>Pseudomonadati</taxon>
        <taxon>Pseudomonadota</taxon>
        <taxon>Gammaproteobacteria</taxon>
        <taxon>Thiotrichales</taxon>
        <taxon>Thiotrichaceae</taxon>
        <taxon>environmental samples</taxon>
    </lineage>
</organism>
<proteinExistence type="predicted"/>
<dbReference type="EMBL" id="CACVAY010000020">
    <property type="protein sequence ID" value="CAA6804216.1"/>
    <property type="molecule type" value="Genomic_DNA"/>
</dbReference>
<sequence>MKAARRRYQHVATLLFIAFASATIGHFLTLYTSESELNSYVVPKVYVERCSYQFNSENCGEQAKDVIFFSSDKFLGFTKNWAVGRIGDYKQYMSCFEPSDDAYTDGTHSTLTVVVAGPDLLEAHKLSKQLMIDFANELPEKKERVSHCIEK</sequence>
<protein>
    <submittedName>
        <fullName evidence="2">Uncharacterized protein</fullName>
    </submittedName>
</protein>
<evidence type="ECO:0000313" key="2">
    <source>
        <dbReference type="EMBL" id="CAA6804216.1"/>
    </source>
</evidence>
<keyword evidence="1" id="KW-0472">Membrane</keyword>
<keyword evidence="1" id="KW-0812">Transmembrane</keyword>
<name>A0A6S6SDD0_9GAMM</name>
<feature type="transmembrane region" description="Helical" evidence="1">
    <location>
        <begin position="12"/>
        <end position="31"/>
    </location>
</feature>
<dbReference type="AlphaFoldDB" id="A0A6S6SDD0"/>
<keyword evidence="1" id="KW-1133">Transmembrane helix</keyword>
<reference evidence="2" key="1">
    <citation type="submission" date="2020-01" db="EMBL/GenBank/DDBJ databases">
        <authorList>
            <person name="Meier V. D."/>
            <person name="Meier V D."/>
        </authorList>
    </citation>
    <scope>NUCLEOTIDE SEQUENCE</scope>
    <source>
        <strain evidence="2">HLG_WM_MAG_07</strain>
    </source>
</reference>